<feature type="domain" description="N-acetyltransferase" evidence="4">
    <location>
        <begin position="61"/>
        <end position="201"/>
    </location>
</feature>
<evidence type="ECO:0000256" key="3">
    <source>
        <dbReference type="ARBA" id="ARBA00038502"/>
    </source>
</evidence>
<dbReference type="Pfam" id="PF13302">
    <property type="entry name" value="Acetyltransf_3"/>
    <property type="match status" value="1"/>
</dbReference>
<name>C7NGX3_KYTSD</name>
<dbReference type="PANTHER" id="PTHR43792">
    <property type="entry name" value="GNAT FAMILY, PUTATIVE (AFU_ORTHOLOGUE AFUA_3G00765)-RELATED-RELATED"/>
    <property type="match status" value="1"/>
</dbReference>
<protein>
    <submittedName>
        <fullName evidence="5">Acetyltransferase, ribosomal protein N-acetylase</fullName>
    </submittedName>
</protein>
<proteinExistence type="inferred from homology"/>
<dbReference type="KEGG" id="kse:Ksed_11030"/>
<dbReference type="SUPFAM" id="SSF55729">
    <property type="entry name" value="Acyl-CoA N-acyltransferases (Nat)"/>
    <property type="match status" value="1"/>
</dbReference>
<dbReference type="Gene3D" id="3.40.630.30">
    <property type="match status" value="1"/>
</dbReference>
<dbReference type="RefSeq" id="WP_015779088.1">
    <property type="nucleotide sequence ID" value="NC_013169.1"/>
</dbReference>
<keyword evidence="1" id="KW-0808">Transferase</keyword>
<dbReference type="GO" id="GO:0005840">
    <property type="term" value="C:ribosome"/>
    <property type="evidence" value="ECO:0007669"/>
    <property type="project" value="UniProtKB-KW"/>
</dbReference>
<keyword evidence="2" id="KW-0012">Acyltransferase</keyword>
<keyword evidence="5" id="KW-0689">Ribosomal protein</keyword>
<dbReference type="eggNOG" id="COG1670">
    <property type="taxonomic scope" value="Bacteria"/>
</dbReference>
<evidence type="ECO:0000313" key="6">
    <source>
        <dbReference type="Proteomes" id="UP000006666"/>
    </source>
</evidence>
<dbReference type="Proteomes" id="UP000006666">
    <property type="component" value="Chromosome"/>
</dbReference>
<comment type="similarity">
    <text evidence="3">Belongs to the acetyltransferase family. RimJ subfamily.</text>
</comment>
<dbReference type="PANTHER" id="PTHR43792:SF8">
    <property type="entry name" value="[RIBOSOMAL PROTEIN US5]-ALANINE N-ACETYLTRANSFERASE"/>
    <property type="match status" value="1"/>
</dbReference>
<evidence type="ECO:0000313" key="5">
    <source>
        <dbReference type="EMBL" id="ACV06143.1"/>
    </source>
</evidence>
<dbReference type="HOGENOM" id="CLU_1164666_0_0_11"/>
<dbReference type="InterPro" id="IPR051531">
    <property type="entry name" value="N-acetyltransferase"/>
</dbReference>
<dbReference type="InterPro" id="IPR016181">
    <property type="entry name" value="Acyl_CoA_acyltransferase"/>
</dbReference>
<keyword evidence="5" id="KW-0687">Ribonucleoprotein</keyword>
<evidence type="ECO:0000256" key="2">
    <source>
        <dbReference type="ARBA" id="ARBA00023315"/>
    </source>
</evidence>
<keyword evidence="6" id="KW-1185">Reference proteome</keyword>
<gene>
    <name evidence="5" type="ordered locus">Ksed_11030</name>
</gene>
<dbReference type="InterPro" id="IPR000182">
    <property type="entry name" value="GNAT_dom"/>
</dbReference>
<dbReference type="AlphaFoldDB" id="C7NGX3"/>
<evidence type="ECO:0000256" key="1">
    <source>
        <dbReference type="ARBA" id="ARBA00022679"/>
    </source>
</evidence>
<sequence length="238" mass="25591">MAEAAAFPSGTPPHQLVRAGDGLVASTLVPGDETEYELAVRHSAARIARFNPVDPGDFRARLAQQSSAQRMVLVRLEDPASAAAALAQQGRWGEGRPGCAPAGAPLHGVVARVNVTNIVRGRFQSATLGYDALDPWAGTGWFTRALRLVVDLALAPARPSADPAGRAGSGETGGFGLHRVEANVQPHNVASLRVLQRVGFRREGYVERMLFVPGPDGREQWCDHVLHGLTREEWRTNR</sequence>
<dbReference type="STRING" id="478801.Ksed_11030"/>
<organism evidence="5 6">
    <name type="scientific">Kytococcus sedentarius (strain ATCC 14392 / DSM 20547 / JCM 11482 / CCUG 33030 / NBRC 15357 / NCTC 11040 / CCM 314 / 541)</name>
    <name type="common">Micrococcus sedentarius</name>
    <dbReference type="NCBI Taxonomy" id="478801"/>
    <lineage>
        <taxon>Bacteria</taxon>
        <taxon>Bacillati</taxon>
        <taxon>Actinomycetota</taxon>
        <taxon>Actinomycetes</taxon>
        <taxon>Micrococcales</taxon>
        <taxon>Kytococcaceae</taxon>
        <taxon>Kytococcus</taxon>
    </lineage>
</organism>
<accession>C7NGX3</accession>
<dbReference type="EMBL" id="CP001686">
    <property type="protein sequence ID" value="ACV06143.1"/>
    <property type="molecule type" value="Genomic_DNA"/>
</dbReference>
<dbReference type="GO" id="GO:0005737">
    <property type="term" value="C:cytoplasm"/>
    <property type="evidence" value="ECO:0007669"/>
    <property type="project" value="TreeGrafter"/>
</dbReference>
<dbReference type="GO" id="GO:0008999">
    <property type="term" value="F:protein-N-terminal-alanine acetyltransferase activity"/>
    <property type="evidence" value="ECO:0007669"/>
    <property type="project" value="TreeGrafter"/>
</dbReference>
<evidence type="ECO:0000259" key="4">
    <source>
        <dbReference type="Pfam" id="PF13302"/>
    </source>
</evidence>
<reference evidence="5 6" key="1">
    <citation type="journal article" date="2009" name="Stand. Genomic Sci.">
        <title>Complete genome sequence of Kytococcus sedentarius type strain (541).</title>
        <authorList>
            <person name="Sims D."/>
            <person name="Brettin T."/>
            <person name="Detter J.C."/>
            <person name="Han C."/>
            <person name="Lapidus A."/>
            <person name="Copeland A."/>
            <person name="Glavina Del Rio T."/>
            <person name="Nolan M."/>
            <person name="Chen F."/>
            <person name="Lucas S."/>
            <person name="Tice H."/>
            <person name="Cheng J.F."/>
            <person name="Bruce D."/>
            <person name="Goodwin L."/>
            <person name="Pitluck S."/>
            <person name="Ovchinnikova G."/>
            <person name="Pati A."/>
            <person name="Ivanova N."/>
            <person name="Mavrommatis K."/>
            <person name="Chen A."/>
            <person name="Palaniappan K."/>
            <person name="D'haeseleer P."/>
            <person name="Chain P."/>
            <person name="Bristow J."/>
            <person name="Eisen J.A."/>
            <person name="Markowitz V."/>
            <person name="Hugenholtz P."/>
            <person name="Schneider S."/>
            <person name="Goker M."/>
            <person name="Pukall R."/>
            <person name="Kyrpides N.C."/>
            <person name="Klenk H.P."/>
        </authorList>
    </citation>
    <scope>NUCLEOTIDE SEQUENCE [LARGE SCALE GENOMIC DNA]</scope>
    <source>
        <strain evidence="6">ATCC 14392 / DSM 20547 / JCM 11482 / CCUG 33030 / NBRC 15357 / NCTC 11040 / CCM 314 / 541</strain>
    </source>
</reference>